<protein>
    <submittedName>
        <fullName evidence="3">Uncharacterized protein</fullName>
    </submittedName>
</protein>
<feature type="signal peptide" evidence="2">
    <location>
        <begin position="1"/>
        <end position="21"/>
    </location>
</feature>
<feature type="chain" id="PRO_5034804280" evidence="2">
    <location>
        <begin position="22"/>
        <end position="331"/>
    </location>
</feature>
<feature type="region of interest" description="Disordered" evidence="1">
    <location>
        <begin position="118"/>
        <end position="173"/>
    </location>
</feature>
<gene>
    <name evidence="3" type="ORF">GOMPHAMPRED_006685</name>
</gene>
<comment type="caution">
    <text evidence="3">The sequence shown here is derived from an EMBL/GenBank/DDBJ whole genome shotgun (WGS) entry which is preliminary data.</text>
</comment>
<evidence type="ECO:0000256" key="1">
    <source>
        <dbReference type="SAM" id="MobiDB-lite"/>
    </source>
</evidence>
<dbReference type="AlphaFoldDB" id="A0A8H3IYK8"/>
<dbReference type="Proteomes" id="UP000664169">
    <property type="component" value="Unassembled WGS sequence"/>
</dbReference>
<sequence>MKYAFLFVNWYSIGLLSAAVASDSWRQGPDAALYIRSYGKLLPRVPSGLGSPKPSKSPKPPSLTIPGNKPQEGDKRYTSPRPSRDLRIDPARGLSPYSNERSASLESIARGGIAQLGRGIAHGRNKPVSDKPSSGSLDTGIGDGNRQDGTPEPAKDDRSVDRRKAKDQSSVEAHSLVSGTGYVFSSSKHKYGGLSSHASVEDVQLPVMRSARDRGWVKAGGVTRSPESKATAVAAGYKVTGKLGLAEKNEGRGFIEFRAGNAFQQTHHVGPGEKIERMLSAGDVLDSKNDKVKQVTVTTHFTGEGSCLAGACSHGQPDMAPQKETGKDKQA</sequence>
<name>A0A8H3IYK8_9LECA</name>
<feature type="compositionally biased region" description="Basic and acidic residues" evidence="1">
    <location>
        <begin position="153"/>
        <end position="169"/>
    </location>
</feature>
<keyword evidence="4" id="KW-1185">Reference proteome</keyword>
<dbReference type="EMBL" id="CAJPDQ010000049">
    <property type="protein sequence ID" value="CAF9932874.1"/>
    <property type="molecule type" value="Genomic_DNA"/>
</dbReference>
<keyword evidence="2" id="KW-0732">Signal</keyword>
<reference evidence="3" key="1">
    <citation type="submission" date="2021-03" db="EMBL/GenBank/DDBJ databases">
        <authorList>
            <person name="Tagirdzhanova G."/>
        </authorList>
    </citation>
    <scope>NUCLEOTIDE SEQUENCE</scope>
</reference>
<evidence type="ECO:0000313" key="4">
    <source>
        <dbReference type="Proteomes" id="UP000664169"/>
    </source>
</evidence>
<feature type="compositionally biased region" description="Basic and acidic residues" evidence="1">
    <location>
        <begin position="71"/>
        <end position="90"/>
    </location>
</feature>
<evidence type="ECO:0000313" key="3">
    <source>
        <dbReference type="EMBL" id="CAF9932874.1"/>
    </source>
</evidence>
<evidence type="ECO:0000256" key="2">
    <source>
        <dbReference type="SAM" id="SignalP"/>
    </source>
</evidence>
<organism evidence="3 4">
    <name type="scientific">Gomphillus americanus</name>
    <dbReference type="NCBI Taxonomy" id="1940652"/>
    <lineage>
        <taxon>Eukaryota</taxon>
        <taxon>Fungi</taxon>
        <taxon>Dikarya</taxon>
        <taxon>Ascomycota</taxon>
        <taxon>Pezizomycotina</taxon>
        <taxon>Lecanoromycetes</taxon>
        <taxon>OSLEUM clade</taxon>
        <taxon>Ostropomycetidae</taxon>
        <taxon>Ostropales</taxon>
        <taxon>Graphidaceae</taxon>
        <taxon>Gomphilloideae</taxon>
        <taxon>Gomphillus</taxon>
    </lineage>
</organism>
<accession>A0A8H3IYK8</accession>
<feature type="region of interest" description="Disordered" evidence="1">
    <location>
        <begin position="45"/>
        <end position="103"/>
    </location>
</feature>
<feature type="region of interest" description="Disordered" evidence="1">
    <location>
        <begin position="309"/>
        <end position="331"/>
    </location>
</feature>
<proteinExistence type="predicted"/>